<evidence type="ECO:0000256" key="4">
    <source>
        <dbReference type="ARBA" id="ARBA00023004"/>
    </source>
</evidence>
<evidence type="ECO:0000259" key="5">
    <source>
        <dbReference type="PROSITE" id="PS51384"/>
    </source>
</evidence>
<keyword evidence="2" id="KW-0813">Transport</keyword>
<sequence length="265" mass="28216">MDSVAEVLGDAVTAEVRGAWTEVYWLFATLLAAEEARLYQVAGHAPAAGFRPWRVTERREEAEDVVSFVLRPADGGKAAPHRPGQYVSVAVDLPGGLRQPRQYTLSRAADGVSMQITVRRVRGRGGAPDGAVSTYLHREVSAGDELLAGTPFGDVVLDDGPDPLVLVSAGIGITPIAAMLDHLAAVQPGRRVIALHADRRPAVHALRVQTAQAAGRMTDLHRVTWYEEPDAPGDGLVMAGCIDLGALTVRIPAKVFGPDLWQQAG</sequence>
<dbReference type="SUPFAM" id="SSF46458">
    <property type="entry name" value="Globin-like"/>
    <property type="match status" value="1"/>
</dbReference>
<dbReference type="InterPro" id="IPR001433">
    <property type="entry name" value="OxRdtase_FAD/NAD-bd"/>
</dbReference>
<evidence type="ECO:0000256" key="2">
    <source>
        <dbReference type="ARBA" id="ARBA00022621"/>
    </source>
</evidence>
<keyword evidence="3" id="KW-0479">Metal-binding</keyword>
<dbReference type="InterPro" id="IPR017927">
    <property type="entry name" value="FAD-bd_FR_type"/>
</dbReference>
<feature type="domain" description="FAD-binding FR-type" evidence="5">
    <location>
        <begin position="48"/>
        <end position="158"/>
    </location>
</feature>
<dbReference type="PANTHER" id="PTHR43396">
    <property type="entry name" value="FLAVOHEMOPROTEIN"/>
    <property type="match status" value="1"/>
</dbReference>
<dbReference type="Gene3D" id="2.40.30.10">
    <property type="entry name" value="Translation factors"/>
    <property type="match status" value="1"/>
</dbReference>
<dbReference type="SUPFAM" id="SSF52343">
    <property type="entry name" value="Ferredoxin reductase-like, C-terminal NADP-linked domain"/>
    <property type="match status" value="1"/>
</dbReference>
<keyword evidence="2" id="KW-0561">Oxygen transport</keyword>
<evidence type="ECO:0000313" key="6">
    <source>
        <dbReference type="EMBL" id="QXJ21209.1"/>
    </source>
</evidence>
<dbReference type="InterPro" id="IPR009050">
    <property type="entry name" value="Globin-like_sf"/>
</dbReference>
<dbReference type="InterPro" id="IPR017938">
    <property type="entry name" value="Riboflavin_synthase-like_b-brl"/>
</dbReference>
<evidence type="ECO:0000256" key="3">
    <source>
        <dbReference type="ARBA" id="ARBA00022723"/>
    </source>
</evidence>
<dbReference type="Gene3D" id="3.40.50.80">
    <property type="entry name" value="Nucleotide-binding domain of ferredoxin-NADP reductase (FNR) module"/>
    <property type="match status" value="1"/>
</dbReference>
<dbReference type="Proteomes" id="UP001049518">
    <property type="component" value="Chromosome"/>
</dbReference>
<dbReference type="EMBL" id="CP059572">
    <property type="protein sequence ID" value="QXJ21209.1"/>
    <property type="molecule type" value="Genomic_DNA"/>
</dbReference>
<protein>
    <recommendedName>
        <fullName evidence="5">FAD-binding FR-type domain-containing protein</fullName>
    </recommendedName>
</protein>
<dbReference type="InterPro" id="IPR012292">
    <property type="entry name" value="Globin/Proto"/>
</dbReference>
<dbReference type="Gene3D" id="1.10.490.10">
    <property type="entry name" value="Globins"/>
    <property type="match status" value="1"/>
</dbReference>
<proteinExistence type="predicted"/>
<evidence type="ECO:0000313" key="7">
    <source>
        <dbReference type="Proteomes" id="UP001049518"/>
    </source>
</evidence>
<dbReference type="RefSeq" id="WP_231334348.1">
    <property type="nucleotide sequence ID" value="NZ_CP059572.1"/>
</dbReference>
<evidence type="ECO:0000256" key="1">
    <source>
        <dbReference type="ARBA" id="ARBA00022617"/>
    </source>
</evidence>
<dbReference type="CDD" id="cd06184">
    <property type="entry name" value="flavohem_like_fad_nad_binding"/>
    <property type="match status" value="1"/>
</dbReference>
<dbReference type="PROSITE" id="PS51384">
    <property type="entry name" value="FAD_FR"/>
    <property type="match status" value="1"/>
</dbReference>
<gene>
    <name evidence="6" type="ORF">AGRA3207_002041</name>
</gene>
<keyword evidence="4" id="KW-0408">Iron</keyword>
<organism evidence="6 7">
    <name type="scientific">Actinomadura graeca</name>
    <dbReference type="NCBI Taxonomy" id="2750812"/>
    <lineage>
        <taxon>Bacteria</taxon>
        <taxon>Bacillati</taxon>
        <taxon>Actinomycetota</taxon>
        <taxon>Actinomycetes</taxon>
        <taxon>Streptosporangiales</taxon>
        <taxon>Thermomonosporaceae</taxon>
        <taxon>Actinomadura</taxon>
    </lineage>
</organism>
<keyword evidence="1" id="KW-0349">Heme</keyword>
<accession>A0ABX8QQY9</accession>
<reference evidence="6" key="1">
    <citation type="submission" date="2020-07" db="EMBL/GenBank/DDBJ databases">
        <authorList>
            <person name="Tarantini F.S."/>
            <person name="Hong K.W."/>
            <person name="Chan K.G."/>
        </authorList>
    </citation>
    <scope>NUCLEOTIDE SEQUENCE</scope>
    <source>
        <strain evidence="6">32-07</strain>
    </source>
</reference>
<keyword evidence="7" id="KW-1185">Reference proteome</keyword>
<name>A0ABX8QQY9_9ACTN</name>
<dbReference type="InterPro" id="IPR039261">
    <property type="entry name" value="FNR_nucleotide-bd"/>
</dbReference>
<dbReference type="SUPFAM" id="SSF63380">
    <property type="entry name" value="Riboflavin synthase domain-like"/>
    <property type="match status" value="1"/>
</dbReference>
<dbReference type="Pfam" id="PF00175">
    <property type="entry name" value="NAD_binding_1"/>
    <property type="match status" value="1"/>
</dbReference>
<dbReference type="PANTHER" id="PTHR43396:SF3">
    <property type="entry name" value="FLAVOHEMOPROTEIN"/>
    <property type="match status" value="1"/>
</dbReference>